<name>A0A1L6REF4_9LACO</name>
<dbReference type="EMBL" id="CP014332">
    <property type="protein sequence ID" value="APS42852.1"/>
    <property type="molecule type" value="Genomic_DNA"/>
</dbReference>
<protein>
    <submittedName>
        <fullName evidence="1">Uncharacterized protein</fullName>
    </submittedName>
</protein>
<dbReference type="RefSeq" id="WP_075270566.1">
    <property type="nucleotide sequence ID" value="NZ_CP014332.1"/>
</dbReference>
<evidence type="ECO:0000313" key="1">
    <source>
        <dbReference type="EMBL" id="APS42852.1"/>
    </source>
</evidence>
<keyword evidence="2" id="KW-1185">Reference proteome</keyword>
<evidence type="ECO:0000313" key="2">
    <source>
        <dbReference type="Proteomes" id="UP000185473"/>
    </source>
</evidence>
<dbReference type="KEGG" id="wjo:FOL01_1993"/>
<dbReference type="AlphaFoldDB" id="A0A1L6REF4"/>
<gene>
    <name evidence="1" type="ORF">FOL01_1993</name>
</gene>
<dbReference type="Proteomes" id="UP000185473">
    <property type="component" value="Chromosome"/>
</dbReference>
<sequence length="95" mass="11107">MHNEIEKIKYHQKMLLIIATSDDSEKMLFSQNIIAFDLSEQEVKSILAFVQEKNTNGLKEFIKDNRLNYDFETILSDLNNQEILVNRAGEMLDNL</sequence>
<reference evidence="1 2" key="1">
    <citation type="submission" date="2016-02" db="EMBL/GenBank/DDBJ databases">
        <title>Complete Genome Sequence of Weissella jogaejeotgali FOL01.</title>
        <authorList>
            <person name="Lee J.-H."/>
            <person name="Ku H.-J."/>
        </authorList>
    </citation>
    <scope>NUCLEOTIDE SEQUENCE [LARGE SCALE GENOMIC DNA]</scope>
    <source>
        <strain evidence="1 2">FOL01</strain>
    </source>
</reference>
<organism evidence="1 2">
    <name type="scientific">Weissella jogaejeotgali</name>
    <dbReference type="NCBI Taxonomy" id="1631871"/>
    <lineage>
        <taxon>Bacteria</taxon>
        <taxon>Bacillati</taxon>
        <taxon>Bacillota</taxon>
        <taxon>Bacilli</taxon>
        <taxon>Lactobacillales</taxon>
        <taxon>Lactobacillaceae</taxon>
        <taxon>Weissella</taxon>
    </lineage>
</organism>
<proteinExistence type="predicted"/>
<accession>A0A1L6REF4</accession>
<dbReference type="OrthoDB" id="2339841at2"/>